<keyword evidence="3" id="KW-1185">Reference proteome</keyword>
<dbReference type="RefSeq" id="WP_301592669.1">
    <property type="nucleotide sequence ID" value="NZ_JAPFQI010000038.1"/>
</dbReference>
<gene>
    <name evidence="2" type="ORF">OF850_22895</name>
</gene>
<protein>
    <submittedName>
        <fullName evidence="2">Uncharacterized protein</fullName>
    </submittedName>
</protein>
<comment type="caution">
    <text evidence="2">The sequence shown here is derived from an EMBL/GenBank/DDBJ whole genome shotgun (WGS) entry which is preliminary data.</text>
</comment>
<dbReference type="EMBL" id="JAPFQI010000038">
    <property type="protein sequence ID" value="MCW8088433.1"/>
    <property type="molecule type" value="Genomic_DNA"/>
</dbReference>
<sequence length="134" mass="14705">MVFERLEIAAVLRAFPSSDRYREICDHPTLATQEKMAFHAIREAASPLDLRSHASVRKAVSAENIRRTRTWLTGACVPERSDTAATTGTDLERRSCGEGDLKIPAAGLGYDRGELTGDQDPRAATEADRMSEDA</sequence>
<evidence type="ECO:0000256" key="1">
    <source>
        <dbReference type="SAM" id="MobiDB-lite"/>
    </source>
</evidence>
<name>A0ABT3P2L8_9PROT</name>
<evidence type="ECO:0000313" key="3">
    <source>
        <dbReference type="Proteomes" id="UP001526430"/>
    </source>
</evidence>
<evidence type="ECO:0000313" key="2">
    <source>
        <dbReference type="EMBL" id="MCW8088433.1"/>
    </source>
</evidence>
<feature type="region of interest" description="Disordered" evidence="1">
    <location>
        <begin position="107"/>
        <end position="134"/>
    </location>
</feature>
<organism evidence="2 3">
    <name type="scientific">Sabulicella glaciei</name>
    <dbReference type="NCBI Taxonomy" id="2984948"/>
    <lineage>
        <taxon>Bacteria</taxon>
        <taxon>Pseudomonadati</taxon>
        <taxon>Pseudomonadota</taxon>
        <taxon>Alphaproteobacteria</taxon>
        <taxon>Acetobacterales</taxon>
        <taxon>Acetobacteraceae</taxon>
        <taxon>Sabulicella</taxon>
    </lineage>
</organism>
<feature type="compositionally biased region" description="Basic and acidic residues" evidence="1">
    <location>
        <begin position="111"/>
        <end position="134"/>
    </location>
</feature>
<accession>A0ABT3P2L8</accession>
<proteinExistence type="predicted"/>
<dbReference type="Proteomes" id="UP001526430">
    <property type="component" value="Unassembled WGS sequence"/>
</dbReference>
<reference evidence="2 3" key="1">
    <citation type="submission" date="2022-10" db="EMBL/GenBank/DDBJ databases">
        <title>Roseococcus glaciei nov., sp. nov., isolated from glacier.</title>
        <authorList>
            <person name="Liu Q."/>
            <person name="Xin Y.-H."/>
        </authorList>
    </citation>
    <scope>NUCLEOTIDE SEQUENCE [LARGE SCALE GENOMIC DNA]</scope>
    <source>
        <strain evidence="2 3">MDT2-1-1</strain>
    </source>
</reference>